<evidence type="ECO:0008006" key="3">
    <source>
        <dbReference type="Google" id="ProtNLM"/>
    </source>
</evidence>
<dbReference type="PROSITE" id="PS51257">
    <property type="entry name" value="PROKAR_LIPOPROTEIN"/>
    <property type="match status" value="1"/>
</dbReference>
<evidence type="ECO:0000313" key="1">
    <source>
        <dbReference type="EMBL" id="TLP76578.1"/>
    </source>
</evidence>
<protein>
    <recommendedName>
        <fullName evidence="3">Lipoprotein</fullName>
    </recommendedName>
</protein>
<sequence>MLLSIKVLNGKASAIPAVALLVTLIQGCSYEKMNVRNDAEAAKYDPAATARVRFFSSPEYYSSYQPGAACEDFHPGKATDKKTYLRVYENKESYILWRDTDLRGMKAEDYRNKVIGMPTSKTTEALKSDRLGYDEVVIPVGKPSVLSINYSMHSQEGSASCYPSPVSLNPEAGKDYEVKFVFEKPQFLVTTCKLTVSELSGVGSPQDVREVKTDLCVKNEHYDYETVRK</sequence>
<evidence type="ECO:0000313" key="2">
    <source>
        <dbReference type="Proteomes" id="UP000307510"/>
    </source>
</evidence>
<proteinExistence type="predicted"/>
<reference evidence="2" key="2">
    <citation type="submission" date="2019-06" db="EMBL/GenBank/DDBJ databases">
        <title>AzeR, a transcriptional regulator that responds to azelaic acid in Pseudomonas nitroreducens.</title>
        <authorList>
            <person name="Bez C."/>
            <person name="Javvadi S.G."/>
            <person name="Bertani I."/>
            <person name="Devescovi G."/>
            <person name="Studholme D.J."/>
            <person name="Geller A."/>
            <person name="Levy A."/>
            <person name="Venturi V."/>
        </authorList>
    </citation>
    <scope>NUCLEOTIDE SEQUENCE [LARGE SCALE GENOMIC DNA]</scope>
    <source>
        <strain evidence="2">DSM 9128</strain>
    </source>
</reference>
<name>A0A5R9AD89_PSENT</name>
<gene>
    <name evidence="1" type="ORF">FEA48_09290</name>
</gene>
<dbReference type="Proteomes" id="UP000307510">
    <property type="component" value="Unassembled WGS sequence"/>
</dbReference>
<dbReference type="EMBL" id="VASG01000002">
    <property type="protein sequence ID" value="TLP76578.1"/>
    <property type="molecule type" value="Genomic_DNA"/>
</dbReference>
<comment type="caution">
    <text evidence="1">The sequence shown here is derived from an EMBL/GenBank/DDBJ whole genome shotgun (WGS) entry which is preliminary data.</text>
</comment>
<reference evidence="1 2" key="1">
    <citation type="submission" date="2019-05" db="EMBL/GenBank/DDBJ databases">
        <authorList>
            <person name="Moore K."/>
            <person name="O'Neill P."/>
            <person name="Farbos A."/>
            <person name="Studholme D.J."/>
        </authorList>
    </citation>
    <scope>NUCLEOTIDE SEQUENCE [LARGE SCALE GENOMIC DNA]</scope>
    <source>
        <strain evidence="1 2">DSM 9128</strain>
    </source>
</reference>
<dbReference type="RefSeq" id="WP_138213532.1">
    <property type="nucleotide sequence ID" value="NZ_VASG01000002.1"/>
</dbReference>
<organism evidence="1 2">
    <name type="scientific">Pseudomonas nitroreducens</name>
    <dbReference type="NCBI Taxonomy" id="46680"/>
    <lineage>
        <taxon>Bacteria</taxon>
        <taxon>Pseudomonadati</taxon>
        <taxon>Pseudomonadota</taxon>
        <taxon>Gammaproteobacteria</taxon>
        <taxon>Pseudomonadales</taxon>
        <taxon>Pseudomonadaceae</taxon>
        <taxon>Pseudomonas</taxon>
    </lineage>
</organism>
<dbReference type="AlphaFoldDB" id="A0A5R9AD89"/>
<accession>A0A5R9AD89</accession>